<evidence type="ECO:0000313" key="2">
    <source>
        <dbReference type="Proteomes" id="UP000031843"/>
    </source>
</evidence>
<dbReference type="AlphaFoldDB" id="A0A0C4YC35"/>
<evidence type="ECO:0000313" key="1">
    <source>
        <dbReference type="EMBL" id="AJG18161.1"/>
    </source>
</evidence>
<reference evidence="1 2" key="1">
    <citation type="journal article" date="2015" name="Genome Announc.">
        <title>Complete Genome Sequence of Cupriavidus basilensis 4G11, Isolated from the Oak Ridge Field Research Center Site.</title>
        <authorList>
            <person name="Ray J."/>
            <person name="Waters R.J."/>
            <person name="Skerker J.M."/>
            <person name="Kuehl J.V."/>
            <person name="Price M.N."/>
            <person name="Huang J."/>
            <person name="Chakraborty R."/>
            <person name="Arkin A.P."/>
            <person name="Deutschbauer A."/>
        </authorList>
    </citation>
    <scope>NUCLEOTIDE SEQUENCE [LARGE SCALE GENOMIC DNA]</scope>
    <source>
        <strain evidence="1">4G11</strain>
    </source>
</reference>
<proteinExistence type="predicted"/>
<sequence>MLCDVLRHLDFKRPGWPGKTPGIRDLPVCRHRALPCRPDPDVLPGDLVKDGLYEGNKI</sequence>
<gene>
    <name evidence="1" type="ORF">RR42_m0749</name>
</gene>
<dbReference type="EMBL" id="CP010536">
    <property type="protein sequence ID" value="AJG18161.1"/>
    <property type="molecule type" value="Genomic_DNA"/>
</dbReference>
<organism evidence="1 2">
    <name type="scientific">Cupriavidus basilensis</name>
    <dbReference type="NCBI Taxonomy" id="68895"/>
    <lineage>
        <taxon>Bacteria</taxon>
        <taxon>Pseudomonadati</taxon>
        <taxon>Pseudomonadota</taxon>
        <taxon>Betaproteobacteria</taxon>
        <taxon>Burkholderiales</taxon>
        <taxon>Burkholderiaceae</taxon>
        <taxon>Cupriavidus</taxon>
    </lineage>
</organism>
<dbReference type="STRING" id="68895.RR42_m0749"/>
<dbReference type="Proteomes" id="UP000031843">
    <property type="component" value="Chromosome main"/>
</dbReference>
<protein>
    <submittedName>
        <fullName evidence="1">Uncharacterized protein</fullName>
    </submittedName>
</protein>
<name>A0A0C4YC35_9BURK</name>
<dbReference type="KEGG" id="cbw:RR42_m0749"/>
<accession>A0A0C4YC35</accession>
<keyword evidence="2" id="KW-1185">Reference proteome</keyword>